<sequence>MEVSTSAGPVASKALLALRLVATAHAVAIFGQPVFAGVFLSGDYDMLRLHATGADVVFYLALVQLVAAMVLWWRRGVRWPSAVALLIVLGETGQYSAGLSGDLELHIPLGVALVALTIVSLFVLWRPEVAR</sequence>
<gene>
    <name evidence="2" type="ORF">GCM10009533_49940</name>
</gene>
<protein>
    <recommendedName>
        <fullName evidence="4">Integral membrane protein</fullName>
    </recommendedName>
</protein>
<organism evidence="2 3">
    <name type="scientific">Saccharopolyspora erythraea</name>
    <name type="common">Streptomyces erythraeus</name>
    <dbReference type="NCBI Taxonomy" id="1836"/>
    <lineage>
        <taxon>Bacteria</taxon>
        <taxon>Bacillati</taxon>
        <taxon>Actinomycetota</taxon>
        <taxon>Actinomycetes</taxon>
        <taxon>Pseudonocardiales</taxon>
        <taxon>Pseudonocardiaceae</taxon>
        <taxon>Saccharopolyspora</taxon>
    </lineage>
</organism>
<keyword evidence="1" id="KW-0812">Transmembrane</keyword>
<evidence type="ECO:0008006" key="4">
    <source>
        <dbReference type="Google" id="ProtNLM"/>
    </source>
</evidence>
<feature type="transmembrane region" description="Helical" evidence="1">
    <location>
        <begin position="20"/>
        <end position="40"/>
    </location>
</feature>
<keyword evidence="1" id="KW-1133">Transmembrane helix</keyword>
<evidence type="ECO:0000256" key="1">
    <source>
        <dbReference type="SAM" id="Phobius"/>
    </source>
</evidence>
<reference evidence="2 3" key="1">
    <citation type="journal article" date="2019" name="Int. J. Syst. Evol. Microbiol.">
        <title>The Global Catalogue of Microorganisms (GCM) 10K type strain sequencing project: providing services to taxonomists for standard genome sequencing and annotation.</title>
        <authorList>
            <consortium name="The Broad Institute Genomics Platform"/>
            <consortium name="The Broad Institute Genome Sequencing Center for Infectious Disease"/>
            <person name="Wu L."/>
            <person name="Ma J."/>
        </authorList>
    </citation>
    <scope>NUCLEOTIDE SEQUENCE [LARGE SCALE GENOMIC DNA]</scope>
    <source>
        <strain evidence="2 3">JCM 10303</strain>
    </source>
</reference>
<keyword evidence="1" id="KW-0472">Membrane</keyword>
<evidence type="ECO:0000313" key="3">
    <source>
        <dbReference type="Proteomes" id="UP001500729"/>
    </source>
</evidence>
<comment type="caution">
    <text evidence="2">The sequence shown here is derived from an EMBL/GenBank/DDBJ whole genome shotgun (WGS) entry which is preliminary data.</text>
</comment>
<accession>A0ABN1DJ84</accession>
<evidence type="ECO:0000313" key="2">
    <source>
        <dbReference type="EMBL" id="GAA0545031.1"/>
    </source>
</evidence>
<keyword evidence="3" id="KW-1185">Reference proteome</keyword>
<feature type="transmembrane region" description="Helical" evidence="1">
    <location>
        <begin position="52"/>
        <end position="73"/>
    </location>
</feature>
<proteinExistence type="predicted"/>
<dbReference type="EMBL" id="BAAAGS010000039">
    <property type="protein sequence ID" value="GAA0545031.1"/>
    <property type="molecule type" value="Genomic_DNA"/>
</dbReference>
<dbReference type="RefSeq" id="WP_009947307.1">
    <property type="nucleotide sequence ID" value="NZ_BAAAGS010000039.1"/>
</dbReference>
<dbReference type="Proteomes" id="UP001500729">
    <property type="component" value="Unassembled WGS sequence"/>
</dbReference>
<name>A0ABN1DJ84_SACER</name>
<feature type="transmembrane region" description="Helical" evidence="1">
    <location>
        <begin position="105"/>
        <end position="125"/>
    </location>
</feature>